<gene>
    <name evidence="2" type="ORF">JFP838_08390</name>
</gene>
<feature type="transmembrane region" description="Helical" evidence="1">
    <location>
        <begin position="72"/>
        <end position="90"/>
    </location>
</feature>
<organism evidence="2 3">
    <name type="scientific">Clostridium perfringens</name>
    <dbReference type="NCBI Taxonomy" id="1502"/>
    <lineage>
        <taxon>Bacteria</taxon>
        <taxon>Bacillati</taxon>
        <taxon>Bacillota</taxon>
        <taxon>Clostridia</taxon>
        <taxon>Eubacteriales</taxon>
        <taxon>Clostridiaceae</taxon>
        <taxon>Clostridium</taxon>
    </lineage>
</organism>
<sequence>MDIYIKQNNPWINHTQTVYNVIYYHQCIHIKMEGIKINKNNNITIIGYIISLLSFIGAFFFFISKIKNYGDMFLVAGGILLTVTSIYKLITTESKNQVL</sequence>
<keyword evidence="1" id="KW-0472">Membrane</keyword>
<keyword evidence="1" id="KW-1133">Transmembrane helix</keyword>
<feature type="transmembrane region" description="Helical" evidence="1">
    <location>
        <begin position="45"/>
        <end position="66"/>
    </location>
</feature>
<name>A0A127EII9_CLOPF</name>
<protein>
    <submittedName>
        <fullName evidence="2">Uncharacterized protein</fullName>
    </submittedName>
</protein>
<accession>A0A127EII9</accession>
<dbReference type="EMBL" id="CP010994">
    <property type="protein sequence ID" value="AMN35764.1"/>
    <property type="molecule type" value="Genomic_DNA"/>
</dbReference>
<dbReference type="Proteomes" id="UP000070260">
    <property type="component" value="Chromosome"/>
</dbReference>
<dbReference type="AlphaFoldDB" id="A0A127EII9"/>
<reference evidence="2 3" key="1">
    <citation type="journal article" date="2016" name="PLoS ONE">
        <title>Plasmid Characterization and Chromosome Analysis of Two netF+ Clostridium perfringens Isolates Associated with Foal and Canine Necrotizing Enteritis.</title>
        <authorList>
            <person name="Mehdizadeh Gohari I."/>
            <person name="Kropinski A.M."/>
            <person name="Weese S.J."/>
            <person name="Parreira V.R."/>
            <person name="Whitehead A.E."/>
            <person name="Boerlin P."/>
            <person name="Prescott J.F."/>
        </authorList>
    </citation>
    <scope>NUCLEOTIDE SEQUENCE [LARGE SCALE GENOMIC DNA]</scope>
    <source>
        <strain evidence="2 3">JP838</strain>
    </source>
</reference>
<proteinExistence type="predicted"/>
<evidence type="ECO:0000313" key="3">
    <source>
        <dbReference type="Proteomes" id="UP000070260"/>
    </source>
</evidence>
<dbReference type="RefSeq" id="WP_242947982.1">
    <property type="nucleotide sequence ID" value="NZ_JBPXRE010000018.1"/>
</dbReference>
<dbReference type="PATRIC" id="fig|1502.177.peg.1721"/>
<evidence type="ECO:0000313" key="2">
    <source>
        <dbReference type="EMBL" id="AMN35764.1"/>
    </source>
</evidence>
<keyword evidence="1" id="KW-0812">Transmembrane</keyword>
<evidence type="ECO:0000256" key="1">
    <source>
        <dbReference type="SAM" id="Phobius"/>
    </source>
</evidence>